<evidence type="ECO:0000313" key="4">
    <source>
        <dbReference type="WBParaSite" id="TCNE_0000494101-mRNA-1"/>
    </source>
</evidence>
<evidence type="ECO:0000313" key="2">
    <source>
        <dbReference type="EMBL" id="VDM33247.1"/>
    </source>
</evidence>
<dbReference type="Proteomes" id="UP000050794">
    <property type="component" value="Unassembled WGS sequence"/>
</dbReference>
<dbReference type="WBParaSite" id="TCNE_0000494101-mRNA-1">
    <property type="protein sequence ID" value="TCNE_0000494101-mRNA-1"/>
    <property type="gene ID" value="TCNE_0000494101"/>
</dbReference>
<keyword evidence="3" id="KW-1185">Reference proteome</keyword>
<sequence>NALSSVLGWKRADGYEEHQAVRRPRQRHETGQGLVRVAPGRSLRYHLKRLPRYALNKNAAGQLGGARGFHRGERRAMRKQGVQTPRSESN</sequence>
<proteinExistence type="predicted"/>
<feature type="region of interest" description="Disordered" evidence="1">
    <location>
        <begin position="63"/>
        <end position="90"/>
    </location>
</feature>
<reference evidence="2 3" key="2">
    <citation type="submission" date="2018-11" db="EMBL/GenBank/DDBJ databases">
        <authorList>
            <consortium name="Pathogen Informatics"/>
        </authorList>
    </citation>
    <scope>NUCLEOTIDE SEQUENCE [LARGE SCALE GENOMIC DNA]</scope>
</reference>
<reference evidence="4" key="1">
    <citation type="submission" date="2016-06" db="UniProtKB">
        <authorList>
            <consortium name="WormBaseParasite"/>
        </authorList>
    </citation>
    <scope>IDENTIFICATION</scope>
</reference>
<dbReference type="AlphaFoldDB" id="A0A183U8X1"/>
<feature type="compositionally biased region" description="Polar residues" evidence="1">
    <location>
        <begin position="81"/>
        <end position="90"/>
    </location>
</feature>
<protein>
    <submittedName>
        <fullName evidence="4">Transposase</fullName>
    </submittedName>
</protein>
<accession>A0A183U8X1</accession>
<dbReference type="EMBL" id="UYWY01009953">
    <property type="protein sequence ID" value="VDM33247.1"/>
    <property type="molecule type" value="Genomic_DNA"/>
</dbReference>
<gene>
    <name evidence="2" type="ORF">TCNE_LOCUS4941</name>
</gene>
<evidence type="ECO:0000313" key="3">
    <source>
        <dbReference type="Proteomes" id="UP000050794"/>
    </source>
</evidence>
<evidence type="ECO:0000256" key="1">
    <source>
        <dbReference type="SAM" id="MobiDB-lite"/>
    </source>
</evidence>
<name>A0A183U8X1_TOXCA</name>
<organism evidence="3 4">
    <name type="scientific">Toxocara canis</name>
    <name type="common">Canine roundworm</name>
    <dbReference type="NCBI Taxonomy" id="6265"/>
    <lineage>
        <taxon>Eukaryota</taxon>
        <taxon>Metazoa</taxon>
        <taxon>Ecdysozoa</taxon>
        <taxon>Nematoda</taxon>
        <taxon>Chromadorea</taxon>
        <taxon>Rhabditida</taxon>
        <taxon>Spirurina</taxon>
        <taxon>Ascaridomorpha</taxon>
        <taxon>Ascaridoidea</taxon>
        <taxon>Toxocaridae</taxon>
        <taxon>Toxocara</taxon>
    </lineage>
</organism>